<dbReference type="PIRSF" id="PIRSF006324">
    <property type="entry name" value="LeuE"/>
    <property type="match status" value="1"/>
</dbReference>
<protein>
    <submittedName>
        <fullName evidence="8">Leucine efflux protein LeuE</fullName>
    </submittedName>
</protein>
<dbReference type="InterPro" id="IPR001123">
    <property type="entry name" value="LeuE-type"/>
</dbReference>
<comment type="subcellular location">
    <subcellularLocation>
        <location evidence="1">Cell membrane</location>
        <topology evidence="1">Multi-pass membrane protein</topology>
    </subcellularLocation>
</comment>
<dbReference type="Pfam" id="PF01810">
    <property type="entry name" value="LysE"/>
    <property type="match status" value="1"/>
</dbReference>
<evidence type="ECO:0000256" key="4">
    <source>
        <dbReference type="ARBA" id="ARBA00022692"/>
    </source>
</evidence>
<keyword evidence="3" id="KW-1003">Cell membrane</keyword>
<evidence type="ECO:0000256" key="6">
    <source>
        <dbReference type="ARBA" id="ARBA00023136"/>
    </source>
</evidence>
<keyword evidence="9" id="KW-1185">Reference proteome</keyword>
<feature type="transmembrane region" description="Helical" evidence="7">
    <location>
        <begin position="50"/>
        <end position="73"/>
    </location>
</feature>
<evidence type="ECO:0000256" key="1">
    <source>
        <dbReference type="ARBA" id="ARBA00004651"/>
    </source>
</evidence>
<evidence type="ECO:0000256" key="3">
    <source>
        <dbReference type="ARBA" id="ARBA00022475"/>
    </source>
</evidence>
<keyword evidence="5 7" id="KW-1133">Transmembrane helix</keyword>
<dbReference type="GO" id="GO:0015190">
    <property type="term" value="F:L-leucine transmembrane transporter activity"/>
    <property type="evidence" value="ECO:0007669"/>
    <property type="project" value="TreeGrafter"/>
</dbReference>
<evidence type="ECO:0000256" key="7">
    <source>
        <dbReference type="SAM" id="Phobius"/>
    </source>
</evidence>
<keyword evidence="6 7" id="KW-0472">Membrane</keyword>
<proteinExistence type="inferred from homology"/>
<feature type="transmembrane region" description="Helical" evidence="7">
    <location>
        <begin position="79"/>
        <end position="99"/>
    </location>
</feature>
<comment type="similarity">
    <text evidence="2">Belongs to the Rht family.</text>
</comment>
<evidence type="ECO:0000256" key="2">
    <source>
        <dbReference type="ARBA" id="ARBA00007928"/>
    </source>
</evidence>
<reference evidence="8 9" key="1">
    <citation type="submission" date="2016-09" db="EMBL/GenBank/DDBJ databases">
        <title>Couchioplanes caeruleus draft genome sequence.</title>
        <authorList>
            <person name="Sheehan J."/>
            <person name="Caffrey P."/>
        </authorList>
    </citation>
    <scope>NUCLEOTIDE SEQUENCE [LARGE SCALE GENOMIC DNA]</scope>
    <source>
        <strain evidence="8 9">DSM 43634</strain>
    </source>
</reference>
<gene>
    <name evidence="8" type="ORF">BG844_06145</name>
</gene>
<evidence type="ECO:0000313" key="8">
    <source>
        <dbReference type="EMBL" id="OJF15136.1"/>
    </source>
</evidence>
<dbReference type="GO" id="GO:0005886">
    <property type="term" value="C:plasma membrane"/>
    <property type="evidence" value="ECO:0007669"/>
    <property type="project" value="UniProtKB-SubCell"/>
</dbReference>
<dbReference type="PANTHER" id="PTHR30086">
    <property type="entry name" value="ARGININE EXPORTER PROTEIN ARGO"/>
    <property type="match status" value="1"/>
</dbReference>
<dbReference type="PANTHER" id="PTHR30086:SF15">
    <property type="entry name" value="LEUCINE EFFLUX PROTEIN"/>
    <property type="match status" value="1"/>
</dbReference>
<name>A0A1K0FR26_9ACTN</name>
<evidence type="ECO:0000256" key="5">
    <source>
        <dbReference type="ARBA" id="ARBA00022989"/>
    </source>
</evidence>
<sequence length="260" mass="27271">MRTEDRAVLGITDFWTYVLGTVAIILLPGPNSIFVLSVAAQRGVRAGYRAAFGVFVGDTVLMVLAAAGVASLLRAYPPIFMVIKYAGGAYLAWVGLGIIRSAWRKRRERGGVVDRRPTGAAGADASGAIAVHEVAAGDDLAPSAVPSAGQSPPEGTPVGMRRPFRRALIVSLLNPKAILFIVSFLIQFVEPGYAHPALSFLVLGAVLQLFSALYLSGLIFGGQFLAGQFRRRRRLSAAASTGIGVLFVGFGIKLATASAG</sequence>
<dbReference type="AlphaFoldDB" id="A0A1K0FR26"/>
<dbReference type="EMBL" id="MEIA01000068">
    <property type="protein sequence ID" value="OJF15136.1"/>
    <property type="molecule type" value="Genomic_DNA"/>
</dbReference>
<feature type="transmembrane region" description="Helical" evidence="7">
    <location>
        <begin position="237"/>
        <end position="256"/>
    </location>
</feature>
<feature type="transmembrane region" description="Helical" evidence="7">
    <location>
        <begin position="14"/>
        <end position="38"/>
    </location>
</feature>
<accession>A0A1K0FR26</accession>
<dbReference type="NCBIfam" id="NF008201">
    <property type="entry name" value="PRK10958.1"/>
    <property type="match status" value="1"/>
</dbReference>
<evidence type="ECO:0000313" key="9">
    <source>
        <dbReference type="Proteomes" id="UP000182486"/>
    </source>
</evidence>
<dbReference type="GO" id="GO:0015820">
    <property type="term" value="P:L-leucine transport"/>
    <property type="evidence" value="ECO:0007669"/>
    <property type="project" value="TreeGrafter"/>
</dbReference>
<feature type="transmembrane region" description="Helical" evidence="7">
    <location>
        <begin position="200"/>
        <end position="225"/>
    </location>
</feature>
<dbReference type="Proteomes" id="UP000182486">
    <property type="component" value="Unassembled WGS sequence"/>
</dbReference>
<feature type="transmembrane region" description="Helical" evidence="7">
    <location>
        <begin position="167"/>
        <end position="188"/>
    </location>
</feature>
<comment type="caution">
    <text evidence="8">The sequence shown here is derived from an EMBL/GenBank/DDBJ whole genome shotgun (WGS) entry which is preliminary data.</text>
</comment>
<organism evidence="8 9">
    <name type="scientific">Couchioplanes caeruleus subsp. caeruleus</name>
    <dbReference type="NCBI Taxonomy" id="56427"/>
    <lineage>
        <taxon>Bacteria</taxon>
        <taxon>Bacillati</taxon>
        <taxon>Actinomycetota</taxon>
        <taxon>Actinomycetes</taxon>
        <taxon>Micromonosporales</taxon>
        <taxon>Micromonosporaceae</taxon>
        <taxon>Couchioplanes</taxon>
    </lineage>
</organism>
<keyword evidence="4 7" id="KW-0812">Transmembrane</keyword>